<feature type="binding site" evidence="9">
    <location>
        <position position="8"/>
    </location>
    <ligand>
        <name>a divalent metal cation</name>
        <dbReference type="ChEBI" id="CHEBI:60240"/>
    </ligand>
</feature>
<dbReference type="FunFam" id="3.40.1210.10:FF:000001">
    <property type="entry name" value="5'/3'-nucleotidase SurE"/>
    <property type="match status" value="1"/>
</dbReference>
<protein>
    <recommendedName>
        <fullName evidence="9">5'-nucleotidase SurE</fullName>
        <ecNumber evidence="9">3.1.3.5</ecNumber>
    </recommendedName>
    <alternativeName>
        <fullName evidence="9">Nucleoside 5'-monophosphate phosphohydrolase</fullName>
    </alternativeName>
</protein>
<evidence type="ECO:0000256" key="6">
    <source>
        <dbReference type="ARBA" id="ARBA00022723"/>
    </source>
</evidence>
<dbReference type="GO" id="GO:0046872">
    <property type="term" value="F:metal ion binding"/>
    <property type="evidence" value="ECO:0007669"/>
    <property type="project" value="UniProtKB-UniRule"/>
</dbReference>
<evidence type="ECO:0000256" key="4">
    <source>
        <dbReference type="ARBA" id="ARBA00011062"/>
    </source>
</evidence>
<proteinExistence type="inferred from homology"/>
<dbReference type="PATRIC" id="fig|1629550.3.peg.2068"/>
<name>A0A0M3DDA2_9FIRM</name>
<organism evidence="11 12">
    <name type="scientific">Paraclostridium benzoelyticum</name>
    <dbReference type="NCBI Taxonomy" id="1629550"/>
    <lineage>
        <taxon>Bacteria</taxon>
        <taxon>Bacillati</taxon>
        <taxon>Bacillota</taxon>
        <taxon>Clostridia</taxon>
        <taxon>Peptostreptococcales</taxon>
        <taxon>Peptostreptococcaceae</taxon>
        <taxon>Paraclostridium</taxon>
    </lineage>
</organism>
<dbReference type="NCBIfam" id="NF001490">
    <property type="entry name" value="PRK00346.1-4"/>
    <property type="match status" value="1"/>
</dbReference>
<dbReference type="GO" id="GO:0008254">
    <property type="term" value="F:3'-nucleotidase activity"/>
    <property type="evidence" value="ECO:0007669"/>
    <property type="project" value="TreeGrafter"/>
</dbReference>
<dbReference type="AlphaFoldDB" id="A0A0M3DDA2"/>
<dbReference type="RefSeq" id="WP_046823647.1">
    <property type="nucleotide sequence ID" value="NZ_LBBT01000253.1"/>
</dbReference>
<comment type="function">
    <text evidence="9">Nucleotidase that shows phosphatase activity on nucleoside 5'-monophosphates.</text>
</comment>
<comment type="caution">
    <text evidence="11">The sequence shown here is derived from an EMBL/GenBank/DDBJ whole genome shotgun (WGS) entry which is preliminary data.</text>
</comment>
<dbReference type="Proteomes" id="UP000034407">
    <property type="component" value="Unassembled WGS sequence"/>
</dbReference>
<feature type="binding site" evidence="9">
    <location>
        <position position="96"/>
    </location>
    <ligand>
        <name>a divalent metal cation</name>
        <dbReference type="ChEBI" id="CHEBI:60240"/>
    </ligand>
</feature>
<sequence>MNILITNDDGIYADGILELAKTISDIANVYIVAPHTQRSAMGHAITIHDPIMIKEEHISDKIKSYSISGTPADCVKVGIESILKGIEIDLVLSGINNGANLGTDVIYSGTVSAAIEGLIQKKPSIAISYDGFDVSRGTYKDASVYIKKIVQSLTSEMNIFADCILNINIPYGDIKGYKITKLGIREYDNVIEERKSPYGKRYVWIGGQVRKLDQEKDSDIQAIEEGYISITPINIDMTNYKKIDVLNNINLL</sequence>
<dbReference type="HAMAP" id="MF_00060">
    <property type="entry name" value="SurE"/>
    <property type="match status" value="1"/>
</dbReference>
<feature type="domain" description="Survival protein SurE-like phosphatase/nucleotidase" evidence="10">
    <location>
        <begin position="3"/>
        <end position="188"/>
    </location>
</feature>
<feature type="binding site" evidence="9">
    <location>
        <position position="9"/>
    </location>
    <ligand>
        <name>a divalent metal cation</name>
        <dbReference type="ChEBI" id="CHEBI:60240"/>
    </ligand>
</feature>
<gene>
    <name evidence="9" type="primary">surE</name>
    <name evidence="11" type="ORF">VN21_13115</name>
</gene>
<keyword evidence="5 9" id="KW-0963">Cytoplasm</keyword>
<comment type="catalytic activity">
    <reaction evidence="1 9">
        <text>a ribonucleoside 5'-phosphate + H2O = a ribonucleoside + phosphate</text>
        <dbReference type="Rhea" id="RHEA:12484"/>
        <dbReference type="ChEBI" id="CHEBI:15377"/>
        <dbReference type="ChEBI" id="CHEBI:18254"/>
        <dbReference type="ChEBI" id="CHEBI:43474"/>
        <dbReference type="ChEBI" id="CHEBI:58043"/>
        <dbReference type="EC" id="3.1.3.5"/>
    </reaction>
</comment>
<evidence type="ECO:0000313" key="12">
    <source>
        <dbReference type="Proteomes" id="UP000034407"/>
    </source>
</evidence>
<dbReference type="GO" id="GO:0005737">
    <property type="term" value="C:cytoplasm"/>
    <property type="evidence" value="ECO:0007669"/>
    <property type="project" value="UniProtKB-SubCell"/>
</dbReference>
<dbReference type="PANTHER" id="PTHR30457">
    <property type="entry name" value="5'-NUCLEOTIDASE SURE"/>
    <property type="match status" value="1"/>
</dbReference>
<evidence type="ECO:0000256" key="2">
    <source>
        <dbReference type="ARBA" id="ARBA00001946"/>
    </source>
</evidence>
<dbReference type="InterPro" id="IPR036523">
    <property type="entry name" value="SurE-like_sf"/>
</dbReference>
<evidence type="ECO:0000313" key="11">
    <source>
        <dbReference type="EMBL" id="KKY00630.1"/>
    </source>
</evidence>
<dbReference type="PANTHER" id="PTHR30457:SF12">
    <property type="entry name" value="5'_3'-NUCLEOTIDASE SURE"/>
    <property type="match status" value="1"/>
</dbReference>
<dbReference type="GO" id="GO:0000166">
    <property type="term" value="F:nucleotide binding"/>
    <property type="evidence" value="ECO:0007669"/>
    <property type="project" value="UniProtKB-KW"/>
</dbReference>
<keyword evidence="12" id="KW-1185">Reference proteome</keyword>
<evidence type="ECO:0000256" key="7">
    <source>
        <dbReference type="ARBA" id="ARBA00022741"/>
    </source>
</evidence>
<keyword evidence="7 9" id="KW-0547">Nucleotide-binding</keyword>
<evidence type="ECO:0000256" key="9">
    <source>
        <dbReference type="HAMAP-Rule" id="MF_00060"/>
    </source>
</evidence>
<keyword evidence="6 9" id="KW-0479">Metal-binding</keyword>
<evidence type="ECO:0000259" key="10">
    <source>
        <dbReference type="Pfam" id="PF01975"/>
    </source>
</evidence>
<reference evidence="11 12" key="1">
    <citation type="submission" date="2015-04" db="EMBL/GenBank/DDBJ databases">
        <title>Microcin producing Clostridium sp. JC272T.</title>
        <authorList>
            <person name="Jyothsna T."/>
            <person name="Sasikala C."/>
            <person name="Ramana C."/>
        </authorList>
    </citation>
    <scope>NUCLEOTIDE SEQUENCE [LARGE SCALE GENOMIC DNA]</scope>
    <source>
        <strain evidence="11 12">JC272</strain>
    </source>
</reference>
<evidence type="ECO:0000256" key="1">
    <source>
        <dbReference type="ARBA" id="ARBA00000815"/>
    </source>
</evidence>
<dbReference type="NCBIfam" id="TIGR00087">
    <property type="entry name" value="surE"/>
    <property type="match status" value="1"/>
</dbReference>
<dbReference type="InterPro" id="IPR002828">
    <property type="entry name" value="SurE-like_Pase/nucleotidase"/>
</dbReference>
<dbReference type="Gene3D" id="3.40.1210.10">
    <property type="entry name" value="Survival protein SurE-like phosphatase/nucleotidase"/>
    <property type="match status" value="1"/>
</dbReference>
<dbReference type="EMBL" id="LBBT01000253">
    <property type="protein sequence ID" value="KKY00630.1"/>
    <property type="molecule type" value="Genomic_DNA"/>
</dbReference>
<dbReference type="InterPro" id="IPR030048">
    <property type="entry name" value="SurE"/>
</dbReference>
<feature type="binding site" evidence="9">
    <location>
        <position position="39"/>
    </location>
    <ligand>
        <name>a divalent metal cation</name>
        <dbReference type="ChEBI" id="CHEBI:60240"/>
    </ligand>
</feature>
<accession>A0A0M3DDA2</accession>
<evidence type="ECO:0000256" key="5">
    <source>
        <dbReference type="ARBA" id="ARBA00022490"/>
    </source>
</evidence>
<dbReference type="Pfam" id="PF01975">
    <property type="entry name" value="SurE"/>
    <property type="match status" value="1"/>
</dbReference>
<dbReference type="GO" id="GO:0004309">
    <property type="term" value="F:exopolyphosphatase activity"/>
    <property type="evidence" value="ECO:0007669"/>
    <property type="project" value="TreeGrafter"/>
</dbReference>
<evidence type="ECO:0000256" key="3">
    <source>
        <dbReference type="ARBA" id="ARBA00004496"/>
    </source>
</evidence>
<dbReference type="EC" id="3.1.3.5" evidence="9"/>
<dbReference type="OrthoDB" id="9780815at2"/>
<evidence type="ECO:0000256" key="8">
    <source>
        <dbReference type="ARBA" id="ARBA00022801"/>
    </source>
</evidence>
<keyword evidence="8 9" id="KW-0378">Hydrolase</keyword>
<dbReference type="SUPFAM" id="SSF64167">
    <property type="entry name" value="SurE-like"/>
    <property type="match status" value="1"/>
</dbReference>
<comment type="subcellular location">
    <subcellularLocation>
        <location evidence="3 9">Cytoplasm</location>
    </subcellularLocation>
</comment>
<comment type="cofactor">
    <cofactor evidence="2">
        <name>Mg(2+)</name>
        <dbReference type="ChEBI" id="CHEBI:18420"/>
    </cofactor>
</comment>
<dbReference type="GO" id="GO:0008253">
    <property type="term" value="F:5'-nucleotidase activity"/>
    <property type="evidence" value="ECO:0007669"/>
    <property type="project" value="UniProtKB-UniRule"/>
</dbReference>
<comment type="cofactor">
    <cofactor evidence="9">
        <name>a divalent metal cation</name>
        <dbReference type="ChEBI" id="CHEBI:60240"/>
    </cofactor>
    <text evidence="9">Binds 1 divalent metal cation per subunit.</text>
</comment>
<comment type="similarity">
    <text evidence="4 9">Belongs to the SurE nucleotidase family.</text>
</comment>